<dbReference type="Proteomes" id="UP000030663">
    <property type="component" value="Unassembled WGS sequence"/>
</dbReference>
<sequence>MDRFVHPYGHGNSAILGYTQSMGILSELDIMHGHKNDRQVTSSDFDSLISGLKGMTEELGAVQERISNLLSAFASIEKQLQGLQNCLASQEQVDKLKTTANQGNQGVANYKASYGGSKVPIAKPVSVSKASNSGGSSNKATSKVTNAKSNTVPKTPGASASCKATVAKSGTGFKSIKVKPNGIPKTVAGMEKKRPRPEGSNEASGSKKQNTTRLSSPLKDRIKVENESDA</sequence>
<evidence type="ECO:0000313" key="2">
    <source>
        <dbReference type="EMBL" id="EXK96066.1"/>
    </source>
</evidence>
<reference evidence="2 3" key="1">
    <citation type="submission" date="2011-11" db="EMBL/GenBank/DDBJ databases">
        <title>The Genome Sequence of Fusarium oxysporum PHW815.</title>
        <authorList>
            <consortium name="The Broad Institute Genome Sequencing Platform"/>
            <person name="Ma L.-J."/>
            <person name="Gale L.R."/>
            <person name="Schwartz D.C."/>
            <person name="Zhou S."/>
            <person name="Corby-Kistler H."/>
            <person name="Young S.K."/>
            <person name="Zeng Q."/>
            <person name="Gargeya S."/>
            <person name="Fitzgerald M."/>
            <person name="Haas B."/>
            <person name="Abouelleil A."/>
            <person name="Alvarado L."/>
            <person name="Arachchi H.M."/>
            <person name="Berlin A."/>
            <person name="Brown A."/>
            <person name="Chapman S.B."/>
            <person name="Chen Z."/>
            <person name="Dunbar C."/>
            <person name="Freedman E."/>
            <person name="Gearin G."/>
            <person name="Goldberg J."/>
            <person name="Griggs A."/>
            <person name="Gujja S."/>
            <person name="Heiman D."/>
            <person name="Howarth C."/>
            <person name="Larson L."/>
            <person name="Lui A."/>
            <person name="MacDonald P.J.P."/>
            <person name="Montmayeur A."/>
            <person name="Murphy C."/>
            <person name="Neiman D."/>
            <person name="Pearson M."/>
            <person name="Priest M."/>
            <person name="Roberts A."/>
            <person name="Saif S."/>
            <person name="Shea T."/>
            <person name="Shenoy N."/>
            <person name="Sisk P."/>
            <person name="Stolte C."/>
            <person name="Sykes S."/>
            <person name="Wortman J."/>
            <person name="Nusbaum C."/>
            <person name="Birren B."/>
        </authorList>
    </citation>
    <scope>NUCLEOTIDE SEQUENCE [LARGE SCALE GENOMIC DNA]</scope>
    <source>
        <strain evidence="2 3">54005</strain>
    </source>
</reference>
<evidence type="ECO:0000313" key="3">
    <source>
        <dbReference type="Proteomes" id="UP000030663"/>
    </source>
</evidence>
<gene>
    <name evidence="2" type="ORF">FOQG_03237</name>
</gene>
<feature type="compositionally biased region" description="Basic and acidic residues" evidence="1">
    <location>
        <begin position="218"/>
        <end position="230"/>
    </location>
</feature>
<feature type="compositionally biased region" description="Polar residues" evidence="1">
    <location>
        <begin position="201"/>
        <end position="215"/>
    </location>
</feature>
<feature type="region of interest" description="Disordered" evidence="1">
    <location>
        <begin position="126"/>
        <end position="230"/>
    </location>
</feature>
<accession>X0CPG8</accession>
<feature type="compositionally biased region" description="Polar residues" evidence="1">
    <location>
        <begin position="141"/>
        <end position="153"/>
    </location>
</feature>
<dbReference type="AlphaFoldDB" id="X0CPG8"/>
<keyword evidence="3" id="KW-1185">Reference proteome</keyword>
<proteinExistence type="predicted"/>
<feature type="compositionally biased region" description="Basic and acidic residues" evidence="1">
    <location>
        <begin position="190"/>
        <end position="199"/>
    </location>
</feature>
<evidence type="ECO:0000256" key="1">
    <source>
        <dbReference type="SAM" id="MobiDB-lite"/>
    </source>
</evidence>
<feature type="compositionally biased region" description="Low complexity" evidence="1">
    <location>
        <begin position="126"/>
        <end position="140"/>
    </location>
</feature>
<protein>
    <submittedName>
        <fullName evidence="2">Uncharacterized protein</fullName>
    </submittedName>
</protein>
<dbReference type="HOGENOM" id="CLU_046561_1_0_1"/>
<organism evidence="2 3">
    <name type="scientific">Fusarium oxysporum f. sp. raphani 54005</name>
    <dbReference type="NCBI Taxonomy" id="1089458"/>
    <lineage>
        <taxon>Eukaryota</taxon>
        <taxon>Fungi</taxon>
        <taxon>Dikarya</taxon>
        <taxon>Ascomycota</taxon>
        <taxon>Pezizomycotina</taxon>
        <taxon>Sordariomycetes</taxon>
        <taxon>Hypocreomycetidae</taxon>
        <taxon>Hypocreales</taxon>
        <taxon>Nectriaceae</taxon>
        <taxon>Fusarium</taxon>
        <taxon>Fusarium oxysporum species complex</taxon>
    </lineage>
</organism>
<dbReference type="EMBL" id="JH658365">
    <property type="protein sequence ID" value="EXK96066.1"/>
    <property type="molecule type" value="Genomic_DNA"/>
</dbReference>
<name>X0CPG8_FUSOX</name>